<dbReference type="Proteomes" id="UP000826462">
    <property type="component" value="Chromosome 1"/>
</dbReference>
<evidence type="ECO:0000313" key="2">
    <source>
        <dbReference type="EMBL" id="QYD68349.1"/>
    </source>
</evidence>
<evidence type="ECO:0000313" key="3">
    <source>
        <dbReference type="Proteomes" id="UP000826462"/>
    </source>
</evidence>
<name>A0ABX8UMX0_9BURK</name>
<dbReference type="InterPro" id="IPR029045">
    <property type="entry name" value="ClpP/crotonase-like_dom_sf"/>
</dbReference>
<proteinExistence type="inferred from homology"/>
<reference evidence="2 3" key="1">
    <citation type="submission" date="2021-07" db="EMBL/GenBank/DDBJ databases">
        <title>Paraburkholderia edwinii protects Aspergillus sp. from phenazines by acting as a toxin sponge.</title>
        <authorList>
            <person name="Dahlstrom K.M."/>
            <person name="Newman D.K."/>
        </authorList>
    </citation>
    <scope>NUCLEOTIDE SEQUENCE [LARGE SCALE GENOMIC DNA]</scope>
    <source>
        <strain evidence="2 3">Pe01</strain>
    </source>
</reference>
<accession>A0ABX8UMX0</accession>
<dbReference type="EMBL" id="CP080095">
    <property type="protein sequence ID" value="QYD68349.1"/>
    <property type="molecule type" value="Genomic_DNA"/>
</dbReference>
<dbReference type="CDD" id="cd06558">
    <property type="entry name" value="crotonase-like"/>
    <property type="match status" value="1"/>
</dbReference>
<dbReference type="InterPro" id="IPR001753">
    <property type="entry name" value="Enoyl-CoA_hydra/iso"/>
</dbReference>
<sequence>MSGTIIRQLHGRCLELTIDNEEHGNAMSDEMARELADMLDSAADEADLVVLRGAGADFCSGRMSMGKRSGVQPQALDRRRKTEVIFRCYDAFRATPVPVIGVVRGRAHGFGCAIAGLCDITLAASTATFQIPEMAHNILPTMVMSALIDRVPAKELAYLVYSTREIDAAAAQAYGLVSEVAPDATLDAACSALTASMLNMPRAALVGTKEYLRSAPDMPIRGAVDYAQNLHATINSSNEMLKQKDQANQDQR</sequence>
<dbReference type="PANTHER" id="PTHR42964:SF1">
    <property type="entry name" value="POLYKETIDE BIOSYNTHESIS ENOYL-COA HYDRATASE PKSH-RELATED"/>
    <property type="match status" value="1"/>
</dbReference>
<evidence type="ECO:0000256" key="1">
    <source>
        <dbReference type="ARBA" id="ARBA00005254"/>
    </source>
</evidence>
<comment type="similarity">
    <text evidence="1">Belongs to the enoyl-CoA hydratase/isomerase family.</text>
</comment>
<dbReference type="InterPro" id="IPR051683">
    <property type="entry name" value="Enoyl-CoA_Hydratase/Isomerase"/>
</dbReference>
<protein>
    <submittedName>
        <fullName evidence="2">Enoyl-CoA hydratase/isomerase family protein</fullName>
    </submittedName>
</protein>
<dbReference type="Pfam" id="PF00378">
    <property type="entry name" value="ECH_1"/>
    <property type="match status" value="1"/>
</dbReference>
<dbReference type="SUPFAM" id="SSF52096">
    <property type="entry name" value="ClpP/crotonase"/>
    <property type="match status" value="1"/>
</dbReference>
<dbReference type="PANTHER" id="PTHR42964">
    <property type="entry name" value="ENOYL-COA HYDRATASE"/>
    <property type="match status" value="1"/>
</dbReference>
<dbReference type="Gene3D" id="3.90.226.10">
    <property type="entry name" value="2-enoyl-CoA Hydratase, Chain A, domain 1"/>
    <property type="match status" value="1"/>
</dbReference>
<gene>
    <name evidence="2" type="ORF">KZJ38_19150</name>
</gene>
<keyword evidence="3" id="KW-1185">Reference proteome</keyword>
<dbReference type="RefSeq" id="WP_219797742.1">
    <property type="nucleotide sequence ID" value="NZ_CP080095.1"/>
</dbReference>
<organism evidence="2 3">
    <name type="scientific">Paraburkholderia edwinii</name>
    <dbReference type="NCBI Taxonomy" id="2861782"/>
    <lineage>
        <taxon>Bacteria</taxon>
        <taxon>Pseudomonadati</taxon>
        <taxon>Pseudomonadota</taxon>
        <taxon>Betaproteobacteria</taxon>
        <taxon>Burkholderiales</taxon>
        <taxon>Burkholderiaceae</taxon>
        <taxon>Paraburkholderia</taxon>
    </lineage>
</organism>